<reference evidence="2" key="2">
    <citation type="submission" date="2020-09" db="EMBL/GenBank/DDBJ databases">
        <authorList>
            <person name="Sun Q."/>
            <person name="Kim S."/>
        </authorList>
    </citation>
    <scope>NUCLEOTIDE SEQUENCE</scope>
    <source>
        <strain evidence="2">KCTC 23310</strain>
    </source>
</reference>
<dbReference type="EMBL" id="BMYJ01000008">
    <property type="protein sequence ID" value="GHC61494.1"/>
    <property type="molecule type" value="Genomic_DNA"/>
</dbReference>
<keyword evidence="1" id="KW-1133">Transmembrane helix</keyword>
<protein>
    <submittedName>
        <fullName evidence="2">Uncharacterized protein</fullName>
    </submittedName>
</protein>
<feature type="transmembrane region" description="Helical" evidence="1">
    <location>
        <begin position="270"/>
        <end position="290"/>
    </location>
</feature>
<evidence type="ECO:0000256" key="1">
    <source>
        <dbReference type="SAM" id="Phobius"/>
    </source>
</evidence>
<keyword evidence="1" id="KW-0472">Membrane</keyword>
<name>A0A918TTQ7_9RHOB</name>
<reference evidence="2" key="1">
    <citation type="journal article" date="2014" name="Int. J. Syst. Evol. Microbiol.">
        <title>Complete genome sequence of Corynebacterium casei LMG S-19264T (=DSM 44701T), isolated from a smear-ripened cheese.</title>
        <authorList>
            <consortium name="US DOE Joint Genome Institute (JGI-PGF)"/>
            <person name="Walter F."/>
            <person name="Albersmeier A."/>
            <person name="Kalinowski J."/>
            <person name="Ruckert C."/>
        </authorList>
    </citation>
    <scope>NUCLEOTIDE SEQUENCE</scope>
    <source>
        <strain evidence="2">KCTC 23310</strain>
    </source>
</reference>
<feature type="transmembrane region" description="Helical" evidence="1">
    <location>
        <begin position="7"/>
        <end position="27"/>
    </location>
</feature>
<evidence type="ECO:0000313" key="3">
    <source>
        <dbReference type="Proteomes" id="UP000638981"/>
    </source>
</evidence>
<evidence type="ECO:0000313" key="2">
    <source>
        <dbReference type="EMBL" id="GHC61494.1"/>
    </source>
</evidence>
<feature type="transmembrane region" description="Helical" evidence="1">
    <location>
        <begin position="212"/>
        <end position="231"/>
    </location>
</feature>
<feature type="transmembrane region" description="Helical" evidence="1">
    <location>
        <begin position="243"/>
        <end position="264"/>
    </location>
</feature>
<sequence>MREVWHLFGLSLTLGAIAVFGSETLFWAFPGPTMGVVEYALLVVIYGLASATALSAVLLTGAGGWRGFWLAGAMFGFLIEGVVVGEMYLAFPFQLVWTPLAWHMLLTAGVMLALVRLSVGWSLGRQCLTLGAIGMAYGFWAAWWPLEKPELPGLGAMALYQFSGAGVAVLGFLGLDRFGRLPKPPRRALWIMPVVAASLFMLQTVLNPTPLRIFLPMMMGLTVWGMLRAKGNGAEFRLKPAPVWRYLPLFLVPAFSVLTTAVIFQTAGAIPSNAVVAFITCPVGLGLWLWQIFRKGSAV</sequence>
<keyword evidence="3" id="KW-1185">Reference proteome</keyword>
<comment type="caution">
    <text evidence="2">The sequence shown here is derived from an EMBL/GenBank/DDBJ whole genome shotgun (WGS) entry which is preliminary data.</text>
</comment>
<feature type="transmembrane region" description="Helical" evidence="1">
    <location>
        <begin position="187"/>
        <end position="206"/>
    </location>
</feature>
<organism evidence="2 3">
    <name type="scientific">Neogemmobacter tilapiae</name>
    <dbReference type="NCBI Taxonomy" id="875041"/>
    <lineage>
        <taxon>Bacteria</taxon>
        <taxon>Pseudomonadati</taxon>
        <taxon>Pseudomonadota</taxon>
        <taxon>Alphaproteobacteria</taxon>
        <taxon>Rhodobacterales</taxon>
        <taxon>Paracoccaceae</taxon>
        <taxon>Neogemmobacter</taxon>
    </lineage>
</organism>
<feature type="transmembrane region" description="Helical" evidence="1">
    <location>
        <begin position="39"/>
        <end position="61"/>
    </location>
</feature>
<dbReference type="AlphaFoldDB" id="A0A918TTQ7"/>
<feature type="transmembrane region" description="Helical" evidence="1">
    <location>
        <begin position="158"/>
        <end position="175"/>
    </location>
</feature>
<dbReference type="Proteomes" id="UP000638981">
    <property type="component" value="Unassembled WGS sequence"/>
</dbReference>
<feature type="transmembrane region" description="Helical" evidence="1">
    <location>
        <begin position="68"/>
        <end position="90"/>
    </location>
</feature>
<accession>A0A918TTQ7</accession>
<feature type="transmembrane region" description="Helical" evidence="1">
    <location>
        <begin position="96"/>
        <end position="115"/>
    </location>
</feature>
<proteinExistence type="predicted"/>
<feature type="transmembrane region" description="Helical" evidence="1">
    <location>
        <begin position="127"/>
        <end position="146"/>
    </location>
</feature>
<gene>
    <name evidence="2" type="ORF">GCM10007315_26910</name>
</gene>
<dbReference type="RefSeq" id="WP_189412207.1">
    <property type="nucleotide sequence ID" value="NZ_BMYJ01000008.1"/>
</dbReference>
<keyword evidence="1" id="KW-0812">Transmembrane</keyword>